<name>A0A0C3QWL1_9AGAM</name>
<dbReference type="STRING" id="1051891.A0A0C3QWL1"/>
<sequence length="343" mass="38267">MPLTVDHLVRETRPDILQLKSHRAQNDPGGYLGPWLMALVGISFMLGTLASQSAKYFSAFGYEGSLPWQSPALQLVSRLTAFVSQLFFVHRCYLLYNRSKLVYASLMLVPPALSINLVTDIAITGLTLWKLGRRGGQTYSPATESVLRRLRNATVEAALPPAVCAVLNLIAYLVLSNLTHHWFVMMTTRFYVWSLMFTLNSRATFRRQLQPPKHGDDQTLSTGFQFANLEGPGPKSQDDHLPELSCCYETNVGLGCTKWKFAVTFTAKPGSTSRELPKNPISRRSNHGTNRVAYQASGERKPAAFDSPTHAYSDPLLLHFTGFDTLYPMPSVAYAKLTLWGFL</sequence>
<feature type="transmembrane region" description="Helical" evidence="2">
    <location>
        <begin position="157"/>
        <end position="175"/>
    </location>
</feature>
<dbReference type="Proteomes" id="UP000054248">
    <property type="component" value="Unassembled WGS sequence"/>
</dbReference>
<feature type="transmembrane region" description="Helical" evidence="2">
    <location>
        <begin position="102"/>
        <end position="129"/>
    </location>
</feature>
<evidence type="ECO:0000313" key="4">
    <source>
        <dbReference type="EMBL" id="KIO33284.1"/>
    </source>
</evidence>
<protein>
    <recommendedName>
        <fullName evidence="3">DUF6534 domain-containing protein</fullName>
    </recommendedName>
</protein>
<proteinExistence type="predicted"/>
<dbReference type="HOGENOM" id="CLU_809399_0_0_1"/>
<keyword evidence="2" id="KW-0472">Membrane</keyword>
<keyword evidence="2" id="KW-0812">Transmembrane</keyword>
<dbReference type="PANTHER" id="PTHR40465">
    <property type="entry name" value="CHROMOSOME 1, WHOLE GENOME SHOTGUN SEQUENCE"/>
    <property type="match status" value="1"/>
</dbReference>
<dbReference type="AlphaFoldDB" id="A0A0C3QWL1"/>
<dbReference type="PANTHER" id="PTHR40465:SF1">
    <property type="entry name" value="DUF6534 DOMAIN-CONTAINING PROTEIN"/>
    <property type="match status" value="1"/>
</dbReference>
<reference evidence="4 5" key="1">
    <citation type="submission" date="2014-04" db="EMBL/GenBank/DDBJ databases">
        <authorList>
            <consortium name="DOE Joint Genome Institute"/>
            <person name="Kuo A."/>
            <person name="Girlanda M."/>
            <person name="Perotto S."/>
            <person name="Kohler A."/>
            <person name="Nagy L.G."/>
            <person name="Floudas D."/>
            <person name="Copeland A."/>
            <person name="Barry K.W."/>
            <person name="Cichocki N."/>
            <person name="Veneault-Fourrey C."/>
            <person name="LaButti K."/>
            <person name="Lindquist E.A."/>
            <person name="Lipzen A."/>
            <person name="Lundell T."/>
            <person name="Morin E."/>
            <person name="Murat C."/>
            <person name="Sun H."/>
            <person name="Tunlid A."/>
            <person name="Henrissat B."/>
            <person name="Grigoriev I.V."/>
            <person name="Hibbett D.S."/>
            <person name="Martin F."/>
            <person name="Nordberg H.P."/>
            <person name="Cantor M.N."/>
            <person name="Hua S.X."/>
        </authorList>
    </citation>
    <scope>NUCLEOTIDE SEQUENCE [LARGE SCALE GENOMIC DNA]</scope>
    <source>
        <strain evidence="4 5">MUT 4182</strain>
    </source>
</reference>
<accession>A0A0C3QWL1</accession>
<feature type="domain" description="DUF6534" evidence="3">
    <location>
        <begin position="117"/>
        <end position="203"/>
    </location>
</feature>
<gene>
    <name evidence="4" type="ORF">M407DRAFT_4050</name>
</gene>
<feature type="region of interest" description="Disordered" evidence="1">
    <location>
        <begin position="209"/>
        <end position="239"/>
    </location>
</feature>
<keyword evidence="5" id="KW-1185">Reference proteome</keyword>
<reference evidence="5" key="2">
    <citation type="submission" date="2015-01" db="EMBL/GenBank/DDBJ databases">
        <title>Evolutionary Origins and Diversification of the Mycorrhizal Mutualists.</title>
        <authorList>
            <consortium name="DOE Joint Genome Institute"/>
            <consortium name="Mycorrhizal Genomics Consortium"/>
            <person name="Kohler A."/>
            <person name="Kuo A."/>
            <person name="Nagy L.G."/>
            <person name="Floudas D."/>
            <person name="Copeland A."/>
            <person name="Barry K.W."/>
            <person name="Cichocki N."/>
            <person name="Veneault-Fourrey C."/>
            <person name="LaButti K."/>
            <person name="Lindquist E.A."/>
            <person name="Lipzen A."/>
            <person name="Lundell T."/>
            <person name="Morin E."/>
            <person name="Murat C."/>
            <person name="Riley R."/>
            <person name="Ohm R."/>
            <person name="Sun H."/>
            <person name="Tunlid A."/>
            <person name="Henrissat B."/>
            <person name="Grigoriev I.V."/>
            <person name="Hibbett D.S."/>
            <person name="Martin F."/>
        </authorList>
    </citation>
    <scope>NUCLEOTIDE SEQUENCE [LARGE SCALE GENOMIC DNA]</scope>
    <source>
        <strain evidence="5">MUT 4182</strain>
    </source>
</reference>
<dbReference type="EMBL" id="KN822949">
    <property type="protein sequence ID" value="KIO33284.1"/>
    <property type="molecule type" value="Genomic_DNA"/>
</dbReference>
<dbReference type="Pfam" id="PF20152">
    <property type="entry name" value="DUF6534"/>
    <property type="match status" value="1"/>
</dbReference>
<evidence type="ECO:0000256" key="2">
    <source>
        <dbReference type="SAM" id="Phobius"/>
    </source>
</evidence>
<feature type="transmembrane region" description="Helical" evidence="2">
    <location>
        <begin position="35"/>
        <end position="54"/>
    </location>
</feature>
<evidence type="ECO:0000313" key="5">
    <source>
        <dbReference type="Proteomes" id="UP000054248"/>
    </source>
</evidence>
<evidence type="ECO:0000259" key="3">
    <source>
        <dbReference type="Pfam" id="PF20152"/>
    </source>
</evidence>
<dbReference type="InterPro" id="IPR045339">
    <property type="entry name" value="DUF6534"/>
</dbReference>
<evidence type="ECO:0000256" key="1">
    <source>
        <dbReference type="SAM" id="MobiDB-lite"/>
    </source>
</evidence>
<organism evidence="4 5">
    <name type="scientific">Tulasnella calospora MUT 4182</name>
    <dbReference type="NCBI Taxonomy" id="1051891"/>
    <lineage>
        <taxon>Eukaryota</taxon>
        <taxon>Fungi</taxon>
        <taxon>Dikarya</taxon>
        <taxon>Basidiomycota</taxon>
        <taxon>Agaricomycotina</taxon>
        <taxon>Agaricomycetes</taxon>
        <taxon>Cantharellales</taxon>
        <taxon>Tulasnellaceae</taxon>
        <taxon>Tulasnella</taxon>
    </lineage>
</organism>
<dbReference type="OrthoDB" id="3206554at2759"/>
<keyword evidence="2" id="KW-1133">Transmembrane helix</keyword>
<feature type="region of interest" description="Disordered" evidence="1">
    <location>
        <begin position="270"/>
        <end position="305"/>
    </location>
</feature>